<dbReference type="InterPro" id="IPR000426">
    <property type="entry name" value="Proteasome_asu_N"/>
</dbReference>
<feature type="domain" description="Proteasome alpha-type subunits" evidence="9">
    <location>
        <begin position="9"/>
        <end position="31"/>
    </location>
</feature>
<evidence type="ECO:0000256" key="7">
    <source>
        <dbReference type="RuleBase" id="RU000552"/>
    </source>
</evidence>
<dbReference type="PANTHER" id="PTHR11599">
    <property type="entry name" value="PROTEASOME SUBUNIT ALPHA/BETA"/>
    <property type="match status" value="1"/>
</dbReference>
<evidence type="ECO:0000256" key="5">
    <source>
        <dbReference type="HAMAP-Rule" id="MF_00289"/>
    </source>
</evidence>
<comment type="subcellular location">
    <subcellularLocation>
        <location evidence="1 5 7">Cytoplasm</location>
    </subcellularLocation>
</comment>
<dbReference type="GO" id="GO:0010498">
    <property type="term" value="P:proteasomal protein catabolic process"/>
    <property type="evidence" value="ECO:0007669"/>
    <property type="project" value="UniProtKB-UniRule"/>
</dbReference>
<dbReference type="AlphaFoldDB" id="A0A1H3DX93"/>
<name>A0A1H3DX93_9EURY</name>
<dbReference type="Pfam" id="PF10584">
    <property type="entry name" value="Proteasome_A_N"/>
    <property type="match status" value="1"/>
</dbReference>
<keyword evidence="2 5" id="KW-0963">Cytoplasm</keyword>
<sequence>MRGNDQQAYDRGTSLFSPDGRIYQVEYAREAVSRGAPSVGIRTADGVVLAAMSRTSSPLMEAESIEKLHKLDDHVATASAGHVADARKLIDLARRQTQVNQLRYGEPIGIETLTKHVTDHIQENTQLGGTRPYGAALLIGGIENGEPRLFGADPSGTPHEWKATVIGDGRDEIQSTLEAEWSDSLTVEEGVELAVTALSEYADDLTAADLSIATITAADGYRMLSDEDVADVVPDLPVDGTETADDDETAGEEATDGETDGDEEEADDATGDDGDTTDDGDATDDE</sequence>
<dbReference type="SMART" id="SM00948">
    <property type="entry name" value="Proteasome_A_N"/>
    <property type="match status" value="1"/>
</dbReference>
<dbReference type="InterPro" id="IPR001353">
    <property type="entry name" value="Proteasome_sua/b"/>
</dbReference>
<evidence type="ECO:0000256" key="2">
    <source>
        <dbReference type="ARBA" id="ARBA00022490"/>
    </source>
</evidence>
<comment type="subunit">
    <text evidence="4">The 20S proteasome core is composed of 14 alpha and 14 beta subunits that assemble into four stacked heptameric rings, resulting in a barrel-shaped structure. The two inner rings, each composed of seven catalytic beta subunits, are sandwiched by two outer rings, each composed of seven alpha subunits. H.volcanii produces at least 2 types of 20S proteasomes: an alpha1-beta proteasome and a proteasome containing all three subunits (alpha1, alpha2, and beta) that appears to be asymmetrical with homo-oligomeric alpha1 and alpha2 rings positioned on separate ends. The catalytic chamber with the active sites is on the inside of the barrel. Has probably a gated structure, the ends of the cylinder being occluded by the N-termini of the alpha-subunits. Is likely capped at one or both ends by the proteasome regulatory ATPase, PAN.</text>
</comment>
<dbReference type="NCBIfam" id="TIGR03633">
    <property type="entry name" value="arc_protsome_A"/>
    <property type="match status" value="1"/>
</dbReference>
<evidence type="ECO:0000313" key="11">
    <source>
        <dbReference type="Proteomes" id="UP000199079"/>
    </source>
</evidence>
<keyword evidence="11" id="KW-1185">Reference proteome</keyword>
<dbReference type="PROSITE" id="PS00388">
    <property type="entry name" value="PROTEASOME_ALPHA_1"/>
    <property type="match status" value="1"/>
</dbReference>
<evidence type="ECO:0000256" key="4">
    <source>
        <dbReference type="ARBA" id="ARBA00062996"/>
    </source>
</evidence>
<dbReference type="Gene3D" id="3.60.20.10">
    <property type="entry name" value="Glutamine Phosphoribosylpyrophosphate, subunit 1, domain 1"/>
    <property type="match status" value="1"/>
</dbReference>
<feature type="region of interest" description="Disordered" evidence="8">
    <location>
        <begin position="233"/>
        <end position="286"/>
    </location>
</feature>
<keyword evidence="3 5" id="KW-0647">Proteasome</keyword>
<evidence type="ECO:0000259" key="9">
    <source>
        <dbReference type="PROSITE" id="PS00388"/>
    </source>
</evidence>
<dbReference type="GO" id="GO:0006511">
    <property type="term" value="P:ubiquitin-dependent protein catabolic process"/>
    <property type="evidence" value="ECO:0007669"/>
    <property type="project" value="InterPro"/>
</dbReference>
<dbReference type="SUPFAM" id="SSF56235">
    <property type="entry name" value="N-terminal nucleophile aminohydrolases (Ntn hydrolases)"/>
    <property type="match status" value="1"/>
</dbReference>
<organism evidence="10 11">
    <name type="scientific">Halopenitus persicus</name>
    <dbReference type="NCBI Taxonomy" id="1048396"/>
    <lineage>
        <taxon>Archaea</taxon>
        <taxon>Methanobacteriati</taxon>
        <taxon>Methanobacteriota</taxon>
        <taxon>Stenosarchaea group</taxon>
        <taxon>Halobacteria</taxon>
        <taxon>Halobacteriales</taxon>
        <taxon>Haloferacaceae</taxon>
        <taxon>Halopenitus</taxon>
    </lineage>
</organism>
<dbReference type="InterPro" id="IPR050115">
    <property type="entry name" value="Proteasome_alpha"/>
</dbReference>
<evidence type="ECO:0000313" key="10">
    <source>
        <dbReference type="EMBL" id="SDX70970.1"/>
    </source>
</evidence>
<dbReference type="HAMAP" id="MF_00289_A">
    <property type="entry name" value="Proteasome_A_A"/>
    <property type="match status" value="1"/>
</dbReference>
<dbReference type="GO" id="GO:0004298">
    <property type="term" value="F:threonine-type endopeptidase activity"/>
    <property type="evidence" value="ECO:0007669"/>
    <property type="project" value="InterPro"/>
</dbReference>
<dbReference type="PROSITE" id="PS51475">
    <property type="entry name" value="PROTEASOME_ALPHA_2"/>
    <property type="match status" value="1"/>
</dbReference>
<comment type="subunit">
    <text evidence="5 7">The 20S proteasome core is composed of 14 alpha and 14 beta subunits that assemble into four stacked heptameric rings, resulting in a barrel-shaped structure. The two inner rings, each composed of seven catalytic beta subunits, are sandwiched by two outer rings, each composed of seven alpha subunits. The catalytic chamber with the active sites is on the inside of the barrel. Has a gated structure, the ends of the cylinder being occluded by the N-termini of the alpha-subunits. Is capped at one or both ends by the proteasome regulatory ATPase, PAN.</text>
</comment>
<comment type="similarity">
    <text evidence="5 6 7">Belongs to the peptidase T1A family.</text>
</comment>
<dbReference type="FunFam" id="3.60.20.10:FF:000004">
    <property type="entry name" value="Proteasome subunit alpha type-4"/>
    <property type="match status" value="1"/>
</dbReference>
<dbReference type="GO" id="GO:0019773">
    <property type="term" value="C:proteasome core complex, alpha-subunit complex"/>
    <property type="evidence" value="ECO:0007669"/>
    <property type="project" value="UniProtKB-UniRule"/>
</dbReference>
<dbReference type="GO" id="GO:0005737">
    <property type="term" value="C:cytoplasm"/>
    <property type="evidence" value="ECO:0007669"/>
    <property type="project" value="UniProtKB-SubCell"/>
</dbReference>
<dbReference type="InterPro" id="IPR019982">
    <property type="entry name" value="Proteasome_asu_arc"/>
</dbReference>
<dbReference type="InterPro" id="IPR029055">
    <property type="entry name" value="Ntn_hydrolases_N"/>
</dbReference>
<dbReference type="Pfam" id="PF00227">
    <property type="entry name" value="Proteasome"/>
    <property type="match status" value="1"/>
</dbReference>
<proteinExistence type="inferred from homology"/>
<dbReference type="EMBL" id="FNPC01000001">
    <property type="protein sequence ID" value="SDX70970.1"/>
    <property type="molecule type" value="Genomic_DNA"/>
</dbReference>
<dbReference type="RefSeq" id="WP_092730296.1">
    <property type="nucleotide sequence ID" value="NZ_FNPC01000001.1"/>
</dbReference>
<comment type="function">
    <text evidence="5 7">Component of the proteasome core, a large protease complex with broad specificity involved in protein degradation.</text>
</comment>
<dbReference type="OrthoDB" id="9421at2157"/>
<evidence type="ECO:0000256" key="6">
    <source>
        <dbReference type="PROSITE-ProRule" id="PRU00808"/>
    </source>
</evidence>
<dbReference type="Proteomes" id="UP000199079">
    <property type="component" value="Unassembled WGS sequence"/>
</dbReference>
<evidence type="ECO:0000256" key="3">
    <source>
        <dbReference type="ARBA" id="ARBA00022942"/>
    </source>
</evidence>
<evidence type="ECO:0000256" key="8">
    <source>
        <dbReference type="SAM" id="MobiDB-lite"/>
    </source>
</evidence>
<feature type="compositionally biased region" description="Acidic residues" evidence="8">
    <location>
        <begin position="242"/>
        <end position="286"/>
    </location>
</feature>
<accession>A0A1H3DX93</accession>
<dbReference type="NCBIfam" id="NF003075">
    <property type="entry name" value="PRK03996.1"/>
    <property type="match status" value="1"/>
</dbReference>
<comment type="activity regulation">
    <text evidence="5">The formation of the proteasomal ATPase PAN-20S proteasome complex, via the docking of the C-termini of PAN into the intersubunit pockets in the alpha-rings, triggers opening of the gate for substrate entry. Interconversion between the open-gate and close-gate conformations leads to a dynamic regulation of the 20S proteasome proteolysis activity.</text>
</comment>
<dbReference type="InterPro" id="IPR023332">
    <property type="entry name" value="Proteasome_alpha-type"/>
</dbReference>
<evidence type="ECO:0000256" key="1">
    <source>
        <dbReference type="ARBA" id="ARBA00004496"/>
    </source>
</evidence>
<gene>
    <name evidence="5" type="primary">psmA</name>
    <name evidence="10" type="ORF">SAMN05216564_101187</name>
</gene>
<protein>
    <recommendedName>
        <fullName evidence="5 7">Proteasome subunit alpha</fullName>
    </recommendedName>
    <alternativeName>
        <fullName evidence="5">20S proteasome alpha subunit</fullName>
    </alternativeName>
    <alternativeName>
        <fullName evidence="5">Proteasome core protein PsmA</fullName>
    </alternativeName>
</protein>
<reference evidence="11" key="1">
    <citation type="submission" date="2016-10" db="EMBL/GenBank/DDBJ databases">
        <authorList>
            <person name="Varghese N."/>
            <person name="Submissions S."/>
        </authorList>
    </citation>
    <scope>NUCLEOTIDE SEQUENCE [LARGE SCALE GENOMIC DNA]</scope>
    <source>
        <strain evidence="11">DC30,IBRC 10041,KCTC 4046</strain>
    </source>
</reference>